<protein>
    <submittedName>
        <fullName evidence="7">ZN787 protein</fullName>
    </submittedName>
</protein>
<gene>
    <name evidence="7" type="primary">Znf787</name>
    <name evidence="7" type="ORF">PTEBUR_R02946</name>
</gene>
<dbReference type="InterPro" id="IPR013087">
    <property type="entry name" value="Znf_C2H2_type"/>
</dbReference>
<keyword evidence="3 5" id="KW-0863">Zinc-finger</keyword>
<dbReference type="GO" id="GO:0008270">
    <property type="term" value="F:zinc ion binding"/>
    <property type="evidence" value="ECO:0007669"/>
    <property type="project" value="UniProtKB-KW"/>
</dbReference>
<keyword evidence="8" id="KW-1185">Reference proteome</keyword>
<evidence type="ECO:0000256" key="4">
    <source>
        <dbReference type="ARBA" id="ARBA00022833"/>
    </source>
</evidence>
<dbReference type="AlphaFoldDB" id="A0A7K5Z744"/>
<dbReference type="SUPFAM" id="SSF57667">
    <property type="entry name" value="beta-beta-alpha zinc fingers"/>
    <property type="match status" value="1"/>
</dbReference>
<dbReference type="InterPro" id="IPR036236">
    <property type="entry name" value="Znf_C2H2_sf"/>
</dbReference>
<evidence type="ECO:0000313" key="8">
    <source>
        <dbReference type="Proteomes" id="UP000522270"/>
    </source>
</evidence>
<evidence type="ECO:0000259" key="6">
    <source>
        <dbReference type="PROSITE" id="PS50157"/>
    </source>
</evidence>
<dbReference type="EMBL" id="VYZE01003441">
    <property type="protein sequence ID" value="NWU73355.1"/>
    <property type="molecule type" value="Genomic_DNA"/>
</dbReference>
<sequence>SFWLHSELRSRRRSHPGEQPYACLECGHRFGQSSHLLTHRRLHTGERPYRCPDCGK</sequence>
<feature type="non-terminal residue" evidence="7">
    <location>
        <position position="1"/>
    </location>
</feature>
<dbReference type="Proteomes" id="UP000522270">
    <property type="component" value="Unassembled WGS sequence"/>
</dbReference>
<dbReference type="OrthoDB" id="9893417at2759"/>
<evidence type="ECO:0000256" key="2">
    <source>
        <dbReference type="ARBA" id="ARBA00022737"/>
    </source>
</evidence>
<evidence type="ECO:0000256" key="5">
    <source>
        <dbReference type="PROSITE-ProRule" id="PRU00042"/>
    </source>
</evidence>
<reference evidence="7 8" key="1">
    <citation type="submission" date="2019-09" db="EMBL/GenBank/DDBJ databases">
        <title>Bird 10,000 Genomes (B10K) Project - Family phase.</title>
        <authorList>
            <person name="Zhang G."/>
        </authorList>
    </citation>
    <scope>NUCLEOTIDE SEQUENCE [LARGE SCALE GENOMIC DNA]</scope>
    <source>
        <strain evidence="7">B10K-DU-027-49</strain>
        <tissue evidence="7">Muscle</tissue>
    </source>
</reference>
<dbReference type="PROSITE" id="PS50157">
    <property type="entry name" value="ZINC_FINGER_C2H2_2"/>
    <property type="match status" value="1"/>
</dbReference>
<dbReference type="PROSITE" id="PS00028">
    <property type="entry name" value="ZINC_FINGER_C2H2_1"/>
    <property type="match status" value="1"/>
</dbReference>
<dbReference type="PANTHER" id="PTHR23234">
    <property type="entry name" value="ZNF44 PROTEIN"/>
    <property type="match status" value="1"/>
</dbReference>
<dbReference type="Gene3D" id="3.30.160.60">
    <property type="entry name" value="Classic Zinc Finger"/>
    <property type="match status" value="2"/>
</dbReference>
<evidence type="ECO:0000256" key="1">
    <source>
        <dbReference type="ARBA" id="ARBA00022723"/>
    </source>
</evidence>
<keyword evidence="4" id="KW-0862">Zinc</keyword>
<evidence type="ECO:0000313" key="7">
    <source>
        <dbReference type="EMBL" id="NWU73355.1"/>
    </source>
</evidence>
<keyword evidence="2" id="KW-0677">Repeat</keyword>
<feature type="non-terminal residue" evidence="7">
    <location>
        <position position="56"/>
    </location>
</feature>
<dbReference type="Pfam" id="PF00096">
    <property type="entry name" value="zf-C2H2"/>
    <property type="match status" value="1"/>
</dbReference>
<organism evidence="7 8">
    <name type="scientific">Pterocles burchelli</name>
    <dbReference type="NCBI Taxonomy" id="2585816"/>
    <lineage>
        <taxon>Eukaryota</taxon>
        <taxon>Metazoa</taxon>
        <taxon>Chordata</taxon>
        <taxon>Craniata</taxon>
        <taxon>Vertebrata</taxon>
        <taxon>Euteleostomi</taxon>
        <taxon>Archelosauria</taxon>
        <taxon>Archosauria</taxon>
        <taxon>Dinosauria</taxon>
        <taxon>Saurischia</taxon>
        <taxon>Theropoda</taxon>
        <taxon>Coelurosauria</taxon>
        <taxon>Aves</taxon>
        <taxon>Neognathae</taxon>
        <taxon>Neoaves</taxon>
        <taxon>Columbimorphae</taxon>
        <taxon>Pterocliformes</taxon>
        <taxon>Pteroclidae</taxon>
        <taxon>Pterocles</taxon>
    </lineage>
</organism>
<comment type="caution">
    <text evidence="7">The sequence shown here is derived from an EMBL/GenBank/DDBJ whole genome shotgun (WGS) entry which is preliminary data.</text>
</comment>
<dbReference type="PANTHER" id="PTHR23234:SF10">
    <property type="entry name" value="RIKEN CDNA 6720489N17 GENE-RELATED"/>
    <property type="match status" value="1"/>
</dbReference>
<keyword evidence="1" id="KW-0479">Metal-binding</keyword>
<proteinExistence type="predicted"/>
<name>A0A7K5Z744_9AVES</name>
<feature type="domain" description="C2H2-type" evidence="6">
    <location>
        <begin position="21"/>
        <end position="48"/>
    </location>
</feature>
<dbReference type="InterPro" id="IPR050758">
    <property type="entry name" value="Znf_C2H2-type"/>
</dbReference>
<accession>A0A7K5Z744</accession>
<dbReference type="FunFam" id="3.30.160.60:FF:002343">
    <property type="entry name" value="Zinc finger protein 33A"/>
    <property type="match status" value="1"/>
</dbReference>
<evidence type="ECO:0000256" key="3">
    <source>
        <dbReference type="ARBA" id="ARBA00022771"/>
    </source>
</evidence>